<evidence type="ECO:0000256" key="7">
    <source>
        <dbReference type="SAM" id="SignalP"/>
    </source>
</evidence>
<dbReference type="OrthoDB" id="5215637at2759"/>
<evidence type="ECO:0000313" key="8">
    <source>
        <dbReference type="EMBL" id="EAQ83462.1"/>
    </source>
</evidence>
<dbReference type="HOGENOM" id="CLU_055859_4_0_1"/>
<gene>
    <name evidence="8" type="ORF">CHGG_09866</name>
</gene>
<feature type="transmembrane region" description="Helical" evidence="6">
    <location>
        <begin position="205"/>
        <end position="226"/>
    </location>
</feature>
<evidence type="ECO:0008006" key="10">
    <source>
        <dbReference type="Google" id="ProtNLM"/>
    </source>
</evidence>
<dbReference type="EMBL" id="CH408035">
    <property type="protein sequence ID" value="EAQ83462.1"/>
    <property type="molecule type" value="Genomic_DNA"/>
</dbReference>
<accession>Q2GQ88</accession>
<keyword evidence="2 6" id="KW-0812">Transmembrane</keyword>
<feature type="signal peptide" evidence="7">
    <location>
        <begin position="1"/>
        <end position="19"/>
    </location>
</feature>
<dbReference type="PROSITE" id="PS51257">
    <property type="entry name" value="PROKAR_LIPOPROTEIN"/>
    <property type="match status" value="1"/>
</dbReference>
<dbReference type="OMA" id="NASHYAY"/>
<evidence type="ECO:0000256" key="4">
    <source>
        <dbReference type="ARBA" id="ARBA00023136"/>
    </source>
</evidence>
<dbReference type="VEuPathDB" id="FungiDB:CHGG_09866"/>
<evidence type="ECO:0000313" key="9">
    <source>
        <dbReference type="Proteomes" id="UP000001056"/>
    </source>
</evidence>
<name>Q2GQ88_CHAGB</name>
<dbReference type="eggNOG" id="ENOG502SQDU">
    <property type="taxonomic scope" value="Eukaryota"/>
</dbReference>
<comment type="subcellular location">
    <subcellularLocation>
        <location evidence="1">Membrane</location>
        <topology evidence="1">Single-pass membrane protein</topology>
    </subcellularLocation>
</comment>
<feature type="chain" id="PRO_5004208486" description="Mid2 domain-containing protein" evidence="7">
    <location>
        <begin position="20"/>
        <end position="351"/>
    </location>
</feature>
<reference evidence="9" key="1">
    <citation type="journal article" date="2015" name="Genome Announc.">
        <title>Draft genome sequence of the cellulolytic fungus Chaetomium globosum.</title>
        <authorList>
            <person name="Cuomo C.A."/>
            <person name="Untereiner W.A."/>
            <person name="Ma L.-J."/>
            <person name="Grabherr M."/>
            <person name="Birren B.W."/>
        </authorList>
    </citation>
    <scope>NUCLEOTIDE SEQUENCE [LARGE SCALE GENOMIC DNA]</scope>
    <source>
        <strain evidence="9">ATCC 6205 / CBS 148.51 / DSM 1962 / NBRC 6347 / NRRL 1970</strain>
    </source>
</reference>
<dbReference type="AlphaFoldDB" id="Q2GQ88"/>
<dbReference type="Proteomes" id="UP000001056">
    <property type="component" value="Unassembled WGS sequence"/>
</dbReference>
<protein>
    <recommendedName>
        <fullName evidence="10">Mid2 domain-containing protein</fullName>
    </recommendedName>
</protein>
<evidence type="ECO:0000256" key="2">
    <source>
        <dbReference type="ARBA" id="ARBA00022692"/>
    </source>
</evidence>
<evidence type="ECO:0000256" key="3">
    <source>
        <dbReference type="ARBA" id="ARBA00022989"/>
    </source>
</evidence>
<keyword evidence="3 6" id="KW-1133">Transmembrane helix</keyword>
<keyword evidence="4 6" id="KW-0472">Membrane</keyword>
<dbReference type="InterPro" id="IPR051694">
    <property type="entry name" value="Immunoregulatory_rcpt-like"/>
</dbReference>
<sequence>MRILTWAITLLSLACFSLTEKYCYYPNGQIAVSDSPCNPNADDSACCDGDKGMMCMSNNLCRGPGGTTVRSSCTDKSWDSTACAALCMTENTVPADLTSCANVTGSDTTYCCDNHRVPCCDASIARFDVLPSKPQIFAIWDDSASAYLSINLPGTATTTATTTTSSSPAYPTDPPPSNTQPSSTPSNPPSPDAASAAALSLAVQAGIGVGAAVLALALAVVVYLVVKLRRNKNAVLAAGQRGQAGAVHGQYQGGVGVGGYDGWENKHMDKNGGGVGNGGGGAAAWYHPPAYGEPYHGGSGFGVVPRQELDAWPSVGYGQPRRQRHRQSHGQGYVQRFELPATPLGAPRRAF</sequence>
<proteinExistence type="predicted"/>
<keyword evidence="7" id="KW-0732">Signal</keyword>
<organism evidence="8 9">
    <name type="scientific">Chaetomium globosum (strain ATCC 6205 / CBS 148.51 / DSM 1962 / NBRC 6347 / NRRL 1970)</name>
    <name type="common">Soil fungus</name>
    <dbReference type="NCBI Taxonomy" id="306901"/>
    <lineage>
        <taxon>Eukaryota</taxon>
        <taxon>Fungi</taxon>
        <taxon>Dikarya</taxon>
        <taxon>Ascomycota</taxon>
        <taxon>Pezizomycotina</taxon>
        <taxon>Sordariomycetes</taxon>
        <taxon>Sordariomycetidae</taxon>
        <taxon>Sordariales</taxon>
        <taxon>Chaetomiaceae</taxon>
        <taxon>Chaetomium</taxon>
    </lineage>
</organism>
<feature type="compositionally biased region" description="Low complexity" evidence="5">
    <location>
        <begin position="158"/>
        <end position="170"/>
    </location>
</feature>
<keyword evidence="9" id="KW-1185">Reference proteome</keyword>
<feature type="region of interest" description="Disordered" evidence="5">
    <location>
        <begin position="158"/>
        <end position="194"/>
    </location>
</feature>
<dbReference type="RefSeq" id="XP_001227793.1">
    <property type="nucleotide sequence ID" value="XM_001227792.1"/>
</dbReference>
<evidence type="ECO:0000256" key="1">
    <source>
        <dbReference type="ARBA" id="ARBA00004167"/>
    </source>
</evidence>
<evidence type="ECO:0000256" key="6">
    <source>
        <dbReference type="SAM" id="Phobius"/>
    </source>
</evidence>
<dbReference type="InParanoid" id="Q2GQ88"/>
<dbReference type="PANTHER" id="PTHR15549">
    <property type="entry name" value="PAIRED IMMUNOGLOBULIN-LIKE TYPE 2 RECEPTOR"/>
    <property type="match status" value="1"/>
</dbReference>
<dbReference type="PANTHER" id="PTHR15549:SF30">
    <property type="entry name" value="MID2 DOMAIN-CONTAINING PROTEIN"/>
    <property type="match status" value="1"/>
</dbReference>
<dbReference type="GO" id="GO:0016020">
    <property type="term" value="C:membrane"/>
    <property type="evidence" value="ECO:0007669"/>
    <property type="project" value="UniProtKB-SubCell"/>
</dbReference>
<dbReference type="GeneID" id="4396067"/>
<dbReference type="GO" id="GO:0071944">
    <property type="term" value="C:cell periphery"/>
    <property type="evidence" value="ECO:0007669"/>
    <property type="project" value="UniProtKB-ARBA"/>
</dbReference>
<evidence type="ECO:0000256" key="5">
    <source>
        <dbReference type="SAM" id="MobiDB-lite"/>
    </source>
</evidence>